<dbReference type="PANTHER" id="PTHR19343">
    <property type="entry name" value="T CELL RECEPTOR ALPHA VARIABLE 1-2"/>
    <property type="match status" value="1"/>
</dbReference>
<dbReference type="Pfam" id="PF07654">
    <property type="entry name" value="C1-set"/>
    <property type="match status" value="1"/>
</dbReference>
<keyword evidence="2" id="KW-0391">Immunity</keyword>
<comment type="caution">
    <text evidence="9">The sequence shown here is derived from an EMBL/GenBank/DDBJ whole genome shotgun (WGS) entry which is preliminary data.</text>
</comment>
<sequence length="284" mass="31115">MILLCLSLAFSIHGEYSTIMHKEPPQASFTEGATAILKCPLEKGKIQDYHVFWFQQKPVARPDFVLKHAISGQIERSSQYDARFVPIRDVNTNAYVLQIQGVRTEDSATYWCLAEANYFSIAVSGSGTQLSIKGGICMAFFETGFDSQAIDRHRDGTKDYGIFHINSGWWCKDNSGNSVRAPSSVTLLSDISQTSSASAVHALCIVEQFYPGILEIKWNMAGNDVAEGVTPGQVILNEDGSYSTSSVLSISRDLLSSKMPIKCSIHHESSGAVAEQSLNQCQGE</sequence>
<evidence type="ECO:0000256" key="6">
    <source>
        <dbReference type="ARBA" id="ARBA00043266"/>
    </source>
</evidence>
<dbReference type="InterPro" id="IPR023346">
    <property type="entry name" value="Lysozyme-like_dom_sf"/>
</dbReference>
<dbReference type="Gene3D" id="2.60.40.10">
    <property type="entry name" value="Immunoglobulins"/>
    <property type="match status" value="2"/>
</dbReference>
<accession>A0ABQ7THE4</accession>
<evidence type="ECO:0000256" key="5">
    <source>
        <dbReference type="ARBA" id="ARBA00023319"/>
    </source>
</evidence>
<dbReference type="SMART" id="SM00407">
    <property type="entry name" value="IGc1"/>
    <property type="match status" value="1"/>
</dbReference>
<dbReference type="Gene3D" id="1.10.530.10">
    <property type="match status" value="1"/>
</dbReference>
<evidence type="ECO:0000256" key="3">
    <source>
        <dbReference type="ARBA" id="ARBA00023130"/>
    </source>
</evidence>
<dbReference type="SMART" id="SM00263">
    <property type="entry name" value="LYZ1"/>
    <property type="match status" value="1"/>
</dbReference>
<dbReference type="SUPFAM" id="SSF48726">
    <property type="entry name" value="Immunoglobulin"/>
    <property type="match status" value="2"/>
</dbReference>
<evidence type="ECO:0000256" key="1">
    <source>
        <dbReference type="ARBA" id="ARBA00022729"/>
    </source>
</evidence>
<dbReference type="EMBL" id="JAIPUX010000439">
    <property type="protein sequence ID" value="KAH0628909.1"/>
    <property type="molecule type" value="Genomic_DNA"/>
</dbReference>
<evidence type="ECO:0000256" key="2">
    <source>
        <dbReference type="ARBA" id="ARBA00022859"/>
    </source>
</evidence>
<dbReference type="PROSITE" id="PS50835">
    <property type="entry name" value="IG_LIKE"/>
    <property type="match status" value="2"/>
</dbReference>
<name>A0ABQ7THE4_PHRPL</name>
<protein>
    <recommendedName>
        <fullName evidence="8">Ig-like domain-containing protein</fullName>
    </recommendedName>
</protein>
<evidence type="ECO:0000256" key="4">
    <source>
        <dbReference type="ARBA" id="ARBA00023170"/>
    </source>
</evidence>
<gene>
    <name evidence="9" type="ORF">JD844_010544</name>
</gene>
<dbReference type="InterPro" id="IPR013783">
    <property type="entry name" value="Ig-like_fold"/>
</dbReference>
<evidence type="ECO:0000313" key="10">
    <source>
        <dbReference type="Proteomes" id="UP000826234"/>
    </source>
</evidence>
<dbReference type="InterPro" id="IPR051006">
    <property type="entry name" value="TCR_variable_domain"/>
</dbReference>
<feature type="chain" id="PRO_5046340024" description="Ig-like domain-containing protein" evidence="7">
    <location>
        <begin position="18"/>
        <end position="284"/>
    </location>
</feature>
<keyword evidence="10" id="KW-1185">Reference proteome</keyword>
<keyword evidence="6" id="KW-1279">T cell receptor</keyword>
<evidence type="ECO:0000256" key="7">
    <source>
        <dbReference type="SAM" id="SignalP"/>
    </source>
</evidence>
<dbReference type="SMART" id="SM00406">
    <property type="entry name" value="IGv"/>
    <property type="match status" value="1"/>
</dbReference>
<dbReference type="InterPro" id="IPR013106">
    <property type="entry name" value="Ig_V-set"/>
</dbReference>
<dbReference type="PANTHER" id="PTHR19343:SF13">
    <property type="entry name" value="T CELL RECEPTOR ALPHA VARIABLE 21"/>
    <property type="match status" value="1"/>
</dbReference>
<organism evidence="9 10">
    <name type="scientific">Phrynosoma platyrhinos</name>
    <name type="common">Desert horned lizard</name>
    <dbReference type="NCBI Taxonomy" id="52577"/>
    <lineage>
        <taxon>Eukaryota</taxon>
        <taxon>Metazoa</taxon>
        <taxon>Chordata</taxon>
        <taxon>Craniata</taxon>
        <taxon>Vertebrata</taxon>
        <taxon>Euteleostomi</taxon>
        <taxon>Lepidosauria</taxon>
        <taxon>Squamata</taxon>
        <taxon>Bifurcata</taxon>
        <taxon>Unidentata</taxon>
        <taxon>Episquamata</taxon>
        <taxon>Toxicofera</taxon>
        <taxon>Iguania</taxon>
        <taxon>Phrynosomatidae</taxon>
        <taxon>Phrynosomatinae</taxon>
        <taxon>Phrynosoma</taxon>
    </lineage>
</organism>
<dbReference type="SUPFAM" id="SSF53955">
    <property type="entry name" value="Lysozyme-like"/>
    <property type="match status" value="1"/>
</dbReference>
<feature type="signal peptide" evidence="7">
    <location>
        <begin position="1"/>
        <end position="17"/>
    </location>
</feature>
<dbReference type="InterPro" id="IPR036179">
    <property type="entry name" value="Ig-like_dom_sf"/>
</dbReference>
<dbReference type="InterPro" id="IPR001916">
    <property type="entry name" value="Glyco_hydro_22"/>
</dbReference>
<evidence type="ECO:0000313" key="9">
    <source>
        <dbReference type="EMBL" id="KAH0628909.1"/>
    </source>
</evidence>
<feature type="domain" description="Ig-like" evidence="8">
    <location>
        <begin position="182"/>
        <end position="279"/>
    </location>
</feature>
<keyword evidence="5" id="KW-0393">Immunoglobulin domain</keyword>
<dbReference type="Pfam" id="PF07686">
    <property type="entry name" value="V-set"/>
    <property type="match status" value="1"/>
</dbReference>
<reference evidence="9 10" key="1">
    <citation type="journal article" date="2022" name="Gigascience">
        <title>A chromosome-level genome assembly and annotation of the desert horned lizard, Phrynosoma platyrhinos, provides insight into chromosomal rearrangements among reptiles.</title>
        <authorList>
            <person name="Koochekian N."/>
            <person name="Ascanio A."/>
            <person name="Farleigh K."/>
            <person name="Card D.C."/>
            <person name="Schield D.R."/>
            <person name="Castoe T.A."/>
            <person name="Jezkova T."/>
        </authorList>
    </citation>
    <scope>NUCLEOTIDE SEQUENCE [LARGE SCALE GENOMIC DNA]</scope>
    <source>
        <strain evidence="9">NK-2021</strain>
    </source>
</reference>
<evidence type="ECO:0000259" key="8">
    <source>
        <dbReference type="PROSITE" id="PS50835"/>
    </source>
</evidence>
<dbReference type="InterPro" id="IPR003597">
    <property type="entry name" value="Ig_C1-set"/>
</dbReference>
<keyword evidence="3" id="KW-1064">Adaptive immunity</keyword>
<keyword evidence="1 7" id="KW-0732">Signal</keyword>
<feature type="domain" description="Ig-like" evidence="8">
    <location>
        <begin position="17"/>
        <end position="124"/>
    </location>
</feature>
<proteinExistence type="predicted"/>
<dbReference type="SMART" id="SM00409">
    <property type="entry name" value="IG"/>
    <property type="match status" value="1"/>
</dbReference>
<keyword evidence="4" id="KW-0675">Receptor</keyword>
<dbReference type="Proteomes" id="UP000826234">
    <property type="component" value="Unassembled WGS sequence"/>
</dbReference>
<dbReference type="PROSITE" id="PS51348">
    <property type="entry name" value="GLYCOSYL_HYDROL_F22_2"/>
    <property type="match status" value="1"/>
</dbReference>
<dbReference type="InterPro" id="IPR007110">
    <property type="entry name" value="Ig-like_dom"/>
</dbReference>
<dbReference type="InterPro" id="IPR003599">
    <property type="entry name" value="Ig_sub"/>
</dbReference>